<dbReference type="Proteomes" id="UP000252355">
    <property type="component" value="Unassembled WGS sequence"/>
</dbReference>
<dbReference type="Gene3D" id="1.25.40.10">
    <property type="entry name" value="Tetratricopeptide repeat domain"/>
    <property type="match status" value="1"/>
</dbReference>
<dbReference type="SUPFAM" id="SSF48452">
    <property type="entry name" value="TPR-like"/>
    <property type="match status" value="2"/>
</dbReference>
<feature type="chain" id="PRO_5016752346" evidence="2">
    <location>
        <begin position="17"/>
        <end position="687"/>
    </location>
</feature>
<feature type="signal peptide" evidence="2">
    <location>
        <begin position="1"/>
        <end position="16"/>
    </location>
</feature>
<feature type="region of interest" description="Disordered" evidence="1">
    <location>
        <begin position="278"/>
        <end position="303"/>
    </location>
</feature>
<organism evidence="3 4">
    <name type="scientific">Candidatus Ozemobacter sibiricus</name>
    <dbReference type="NCBI Taxonomy" id="2268124"/>
    <lineage>
        <taxon>Bacteria</taxon>
        <taxon>Candidatus Ozemobacteria</taxon>
        <taxon>Candidatus Ozemobacterales</taxon>
        <taxon>Candidatus Ozemobacteraceae</taxon>
        <taxon>Candidatus Ozemobacter</taxon>
    </lineage>
</organism>
<reference evidence="3 4" key="1">
    <citation type="submission" date="2018-05" db="EMBL/GenBank/DDBJ databases">
        <title>A metagenomic window into the 2 km-deep terrestrial subsurface aquifer revealed taxonomically and functionally diverse microbial community comprising novel uncultured bacterial lineages.</title>
        <authorList>
            <person name="Kadnikov V.V."/>
            <person name="Mardanov A.V."/>
            <person name="Beletsky A.V."/>
            <person name="Banks D."/>
            <person name="Pimenov N.V."/>
            <person name="Frank Y.A."/>
            <person name="Karnachuk O.V."/>
            <person name="Ravin N.V."/>
        </authorList>
    </citation>
    <scope>NUCLEOTIDE SEQUENCE [LARGE SCALE GENOMIC DNA]</scope>
    <source>
        <strain evidence="3">BY5</strain>
    </source>
</reference>
<accession>A0A367ZMQ3</accession>
<protein>
    <submittedName>
        <fullName evidence="3">DNA polymerase III subunits gamma and tau</fullName>
    </submittedName>
</protein>
<keyword evidence="2" id="KW-0732">Signal</keyword>
<feature type="region of interest" description="Disordered" evidence="1">
    <location>
        <begin position="362"/>
        <end position="416"/>
    </location>
</feature>
<sequence>MAVLLMAGLWATAVFGQAWVPEAPPAGAASVLATLRGLRDKVFVVTADEEVRWLQRHLFFLDGLYREPGEPVGKPVSVALLKGEWEVARQALATAPAGPMTEWQAGLLAFVEQRYDEAATRFGGLAGQPGELGNLARLWAGRAQVRAWQHPETALRDVVTARLQRAAGGAALTADEIVDLLHGLYLLREDGEVVRQADRYLARLEKDPRFYFPLALTLIRLGRLEQARGALALAINLGAKHPRVSQTYVSVSQNLNRPEEAYREQVAADVLWGDQPRPRLEGGLAAGTPSGGGSLTDRPDGRADEWFAVRPADIVRRAGVDRPTARLAAARSWLAGVTGAGVGLAREALGDLAWLTGAEAARPPAAGGAPTGAAPTAAAPSGAPASAPANTPPGAAGTSAGSGAPSAGPPGATVSAPAVPAGGPAAAADFYRQALEADPLLMAARWKLVMARLEQGKHGAAFDEFLALSAWTTLPQGYHAVARWRTAAPEVFQALADLFARSLYAALETAAADPEDAAPWRTAAAVAFSLFQFELAARYAREAQQRAGASPAVEWLLHLARFREAEYAQRPLDDAKARLMVTALTPLAESFPDPLPDVLCARLHDALKQPELARLHWQRALARKAEDPTVLFVNARFALDKGDTAKARELFERLFRREYTTGTAALARHLWQRLSRRAAAGDQEGTR</sequence>
<comment type="caution">
    <text evidence="3">The sequence shown here is derived from an EMBL/GenBank/DDBJ whole genome shotgun (WGS) entry which is preliminary data.</text>
</comment>
<evidence type="ECO:0000313" key="4">
    <source>
        <dbReference type="Proteomes" id="UP000252355"/>
    </source>
</evidence>
<evidence type="ECO:0000256" key="1">
    <source>
        <dbReference type="SAM" id="MobiDB-lite"/>
    </source>
</evidence>
<gene>
    <name evidence="3" type="ORF">OZSIB_0054</name>
</gene>
<evidence type="ECO:0000256" key="2">
    <source>
        <dbReference type="SAM" id="SignalP"/>
    </source>
</evidence>
<dbReference type="AlphaFoldDB" id="A0A367ZMQ3"/>
<dbReference type="InterPro" id="IPR011990">
    <property type="entry name" value="TPR-like_helical_dom_sf"/>
</dbReference>
<evidence type="ECO:0000313" key="3">
    <source>
        <dbReference type="EMBL" id="RCK79414.1"/>
    </source>
</evidence>
<proteinExistence type="predicted"/>
<dbReference type="EMBL" id="QOQW01000013">
    <property type="protein sequence ID" value="RCK79414.1"/>
    <property type="molecule type" value="Genomic_DNA"/>
</dbReference>
<name>A0A367ZMQ3_9BACT</name>